<gene>
    <name evidence="2" type="ORF">RISK_005133</name>
</gene>
<evidence type="ECO:0000256" key="1">
    <source>
        <dbReference type="SAM" id="MobiDB-lite"/>
    </source>
</evidence>
<evidence type="ECO:0000313" key="3">
    <source>
        <dbReference type="Proteomes" id="UP000036367"/>
    </source>
</evidence>
<organism evidence="2 3">
    <name type="scientific">Rhodopirellula islandica</name>
    <dbReference type="NCBI Taxonomy" id="595434"/>
    <lineage>
        <taxon>Bacteria</taxon>
        <taxon>Pseudomonadati</taxon>
        <taxon>Planctomycetota</taxon>
        <taxon>Planctomycetia</taxon>
        <taxon>Pirellulales</taxon>
        <taxon>Pirellulaceae</taxon>
        <taxon>Rhodopirellula</taxon>
    </lineage>
</organism>
<keyword evidence="3" id="KW-1185">Reference proteome</keyword>
<proteinExistence type="predicted"/>
<dbReference type="EMBL" id="LECT01000043">
    <property type="protein sequence ID" value="KLU02837.1"/>
    <property type="molecule type" value="Genomic_DNA"/>
</dbReference>
<feature type="compositionally biased region" description="Basic and acidic residues" evidence="1">
    <location>
        <begin position="15"/>
        <end position="34"/>
    </location>
</feature>
<evidence type="ECO:0000313" key="2">
    <source>
        <dbReference type="EMBL" id="KLU02837.1"/>
    </source>
</evidence>
<name>A0A0J1B7Y0_RHOIS</name>
<sequence length="62" mass="6790">MNRKGRTESSQIETDGSRKCDTFDDTRDGRDGPKDSSSSAELELFGSFAFKSVAEGPSKSPW</sequence>
<feature type="region of interest" description="Disordered" evidence="1">
    <location>
        <begin position="1"/>
        <end position="41"/>
    </location>
</feature>
<protein>
    <submittedName>
        <fullName evidence="2">Uncharacterized protein</fullName>
    </submittedName>
</protein>
<accession>A0A0J1B7Y0</accession>
<dbReference type="STRING" id="595434.RISK_005133"/>
<dbReference type="AlphaFoldDB" id="A0A0J1B7Y0"/>
<dbReference type="PATRIC" id="fig|595434.4.peg.4871"/>
<dbReference type="Proteomes" id="UP000036367">
    <property type="component" value="Unassembled WGS sequence"/>
</dbReference>
<reference evidence="2" key="1">
    <citation type="submission" date="2015-05" db="EMBL/GenBank/DDBJ databases">
        <title>Permanent draft genome of Rhodopirellula islandicus K833.</title>
        <authorList>
            <person name="Kizina J."/>
            <person name="Richter M."/>
            <person name="Glockner F.O."/>
            <person name="Harder J."/>
        </authorList>
    </citation>
    <scope>NUCLEOTIDE SEQUENCE [LARGE SCALE GENOMIC DNA]</scope>
    <source>
        <strain evidence="2">K833</strain>
    </source>
</reference>
<comment type="caution">
    <text evidence="2">The sequence shown here is derived from an EMBL/GenBank/DDBJ whole genome shotgun (WGS) entry which is preliminary data.</text>
</comment>